<accession>C1L559</accession>
<feature type="chain" id="PRO_5002910038" evidence="2">
    <location>
        <begin position="19"/>
        <end position="122"/>
    </location>
</feature>
<keyword evidence="1" id="KW-0472">Membrane</keyword>
<reference evidence="3" key="2">
    <citation type="submission" date="2009-03" db="EMBL/GenBank/DDBJ databases">
        <authorList>
            <person name="Gang L."/>
        </authorList>
    </citation>
    <scope>NUCLEOTIDE SEQUENCE</scope>
    <source>
        <strain evidence="3">Anhui</strain>
    </source>
</reference>
<sequence length="122" mass="14124">MKHISQALLVMFLIVVNTDYSMQLSCYECDYCPDPFNSSSSSVHTRNSCKWCAKLLVGQGRIPIRKCAADCSFEYFSKEYPQLSYYCCQKDYCNKGVNIHGMHQILLMIIISFICFFINKKI</sequence>
<organism evidence="3">
    <name type="scientific">Schistosoma japonicum</name>
    <name type="common">Blood fluke</name>
    <dbReference type="NCBI Taxonomy" id="6182"/>
    <lineage>
        <taxon>Eukaryota</taxon>
        <taxon>Metazoa</taxon>
        <taxon>Spiralia</taxon>
        <taxon>Lophotrochozoa</taxon>
        <taxon>Platyhelminthes</taxon>
        <taxon>Trematoda</taxon>
        <taxon>Digenea</taxon>
        <taxon>Strigeidida</taxon>
        <taxon>Schistosomatoidea</taxon>
        <taxon>Schistosomatidae</taxon>
        <taxon>Schistosoma</taxon>
    </lineage>
</organism>
<name>C1L559_SCHJA</name>
<protein>
    <submittedName>
        <fullName evidence="3">Uncharacterized protein</fullName>
    </submittedName>
</protein>
<dbReference type="InterPro" id="IPR045860">
    <property type="entry name" value="Snake_toxin-like_sf"/>
</dbReference>
<feature type="signal peptide" evidence="2">
    <location>
        <begin position="1"/>
        <end position="18"/>
    </location>
</feature>
<keyword evidence="1" id="KW-0812">Transmembrane</keyword>
<dbReference type="SUPFAM" id="SSF57302">
    <property type="entry name" value="Snake toxin-like"/>
    <property type="match status" value="1"/>
</dbReference>
<proteinExistence type="evidence at transcript level"/>
<keyword evidence="2" id="KW-0732">Signal</keyword>
<dbReference type="EMBL" id="FN314104">
    <property type="protein sequence ID" value="CAX69837.1"/>
    <property type="molecule type" value="mRNA"/>
</dbReference>
<evidence type="ECO:0000313" key="3">
    <source>
        <dbReference type="EMBL" id="CAX69837.1"/>
    </source>
</evidence>
<evidence type="ECO:0000256" key="2">
    <source>
        <dbReference type="SAM" id="SignalP"/>
    </source>
</evidence>
<keyword evidence="1" id="KW-1133">Transmembrane helix</keyword>
<dbReference type="AlphaFoldDB" id="C1L559"/>
<feature type="transmembrane region" description="Helical" evidence="1">
    <location>
        <begin position="101"/>
        <end position="119"/>
    </location>
</feature>
<evidence type="ECO:0000256" key="1">
    <source>
        <dbReference type="SAM" id="Phobius"/>
    </source>
</evidence>
<reference evidence="3" key="1">
    <citation type="journal article" date="2009" name="Nature">
        <title>The Schistosoma japonicum genome reveals features of host-parasite interplay.</title>
        <authorList>
            <person name="Liu F."/>
            <person name="Zhou Y."/>
            <person name="Wang Z.Q."/>
            <person name="Lu G."/>
            <person name="Zheng H."/>
            <person name="Brindley P.J."/>
            <person name="McManus D.P."/>
            <person name="Blair D."/>
            <person name="Zhang Q.H."/>
            <person name="Zhong Y."/>
            <person name="Wang S."/>
            <person name="Han Z.G."/>
            <person name="Chen Z."/>
        </authorList>
    </citation>
    <scope>NUCLEOTIDE SEQUENCE</scope>
    <source>
        <strain evidence="3">Anhui</strain>
    </source>
</reference>